<accession>A0A3D4V644</accession>
<proteinExistence type="predicted"/>
<comment type="caution">
    <text evidence="3">The sequence shown here is derived from an EMBL/GenBank/DDBJ whole genome shotgun (WGS) entry which is preliminary data.</text>
</comment>
<dbReference type="EMBL" id="DPIY01000006">
    <property type="protein sequence ID" value="HCT56596.1"/>
    <property type="molecule type" value="Genomic_DNA"/>
</dbReference>
<feature type="signal peptide" evidence="1">
    <location>
        <begin position="1"/>
        <end position="36"/>
    </location>
</feature>
<feature type="chain" id="PRO_5017602298" evidence="1">
    <location>
        <begin position="37"/>
        <end position="301"/>
    </location>
</feature>
<evidence type="ECO:0000259" key="2">
    <source>
        <dbReference type="Pfam" id="PF07589"/>
    </source>
</evidence>
<dbReference type="InterPro" id="IPR013424">
    <property type="entry name" value="Ice-binding_C"/>
</dbReference>
<gene>
    <name evidence="3" type="ORF">DGD08_05205</name>
</gene>
<reference evidence="3 4" key="1">
    <citation type="journal article" date="2018" name="Nat. Biotechnol.">
        <title>A standardized bacterial taxonomy based on genome phylogeny substantially revises the tree of life.</title>
        <authorList>
            <person name="Parks D.H."/>
            <person name="Chuvochina M."/>
            <person name="Waite D.W."/>
            <person name="Rinke C."/>
            <person name="Skarshewski A."/>
            <person name="Chaumeil P.A."/>
            <person name="Hugenholtz P."/>
        </authorList>
    </citation>
    <scope>NUCLEOTIDE SEQUENCE [LARGE SCALE GENOMIC DNA]</scope>
    <source>
        <strain evidence="3">UBA8844</strain>
    </source>
</reference>
<evidence type="ECO:0000313" key="3">
    <source>
        <dbReference type="EMBL" id="HCT56596.1"/>
    </source>
</evidence>
<feature type="domain" description="Ice-binding protein C-terminal" evidence="2">
    <location>
        <begin position="274"/>
        <end position="298"/>
    </location>
</feature>
<dbReference type="Proteomes" id="UP000264071">
    <property type="component" value="Unassembled WGS sequence"/>
</dbReference>
<dbReference type="NCBIfam" id="TIGR02595">
    <property type="entry name" value="PEP_CTERM"/>
    <property type="match status" value="1"/>
</dbReference>
<dbReference type="AlphaFoldDB" id="A0A3D4V644"/>
<evidence type="ECO:0000313" key="4">
    <source>
        <dbReference type="Proteomes" id="UP000264071"/>
    </source>
</evidence>
<dbReference type="Pfam" id="PF07589">
    <property type="entry name" value="PEP-CTERM"/>
    <property type="match status" value="1"/>
</dbReference>
<name>A0A3D4V644_9BACT</name>
<protein>
    <submittedName>
        <fullName evidence="3">PEP-CTERM sorting domain-containing protein</fullName>
    </submittedName>
</protein>
<organism evidence="3 4">
    <name type="scientific">Gemmatimonas aurantiaca</name>
    <dbReference type="NCBI Taxonomy" id="173480"/>
    <lineage>
        <taxon>Bacteria</taxon>
        <taxon>Pseudomonadati</taxon>
        <taxon>Gemmatimonadota</taxon>
        <taxon>Gemmatimonadia</taxon>
        <taxon>Gemmatimonadales</taxon>
        <taxon>Gemmatimonadaceae</taxon>
        <taxon>Gemmatimonas</taxon>
    </lineage>
</organism>
<sequence>MPLACHNRYTLLGVPMRLVRLAVAATFIMSPALASAQSWSSNVTPANNGGQFWDQQSTDGKRCNVGYVLNGTAGSAGNACQNQRPSGWLPYNGDNPTHYLNNGSGGSQKFAFAEGTYTFSLLPGAKFGGDIAGQNTSWGYYTSSPSGVTRTDLNLTDLSGGVTVTFESVWGLWVQLVDGSIAYSNNSSDKQFALFAFDNGGTFSGSTLNYGTDSHYILGLEDTRDFTEAKTCLKYKKNKKNQCETWSTPTTYKSDWDYNDIMFQITTPGGSNTTVPEPSTYALMAAGLAGLWAAARRRKNS</sequence>
<evidence type="ECO:0000256" key="1">
    <source>
        <dbReference type="SAM" id="SignalP"/>
    </source>
</evidence>
<keyword evidence="1" id="KW-0732">Signal</keyword>